<dbReference type="EMBL" id="JARIHO010000041">
    <property type="protein sequence ID" value="KAJ7327669.1"/>
    <property type="molecule type" value="Genomic_DNA"/>
</dbReference>
<dbReference type="InterPro" id="IPR002110">
    <property type="entry name" value="Ankyrin_rpt"/>
</dbReference>
<evidence type="ECO:0000313" key="7">
    <source>
        <dbReference type="EMBL" id="KAJ7327669.1"/>
    </source>
</evidence>
<dbReference type="PANTHER" id="PTHR24126:SF14">
    <property type="entry name" value="ANK_REP_REGION DOMAIN-CONTAINING PROTEIN"/>
    <property type="match status" value="1"/>
</dbReference>
<reference evidence="7" key="1">
    <citation type="submission" date="2023-03" db="EMBL/GenBank/DDBJ databases">
        <title>Massive genome expansion in bonnet fungi (Mycena s.s.) driven by repeated elements and novel gene families across ecological guilds.</title>
        <authorList>
            <consortium name="Lawrence Berkeley National Laboratory"/>
            <person name="Harder C.B."/>
            <person name="Miyauchi S."/>
            <person name="Viragh M."/>
            <person name="Kuo A."/>
            <person name="Thoen E."/>
            <person name="Andreopoulos B."/>
            <person name="Lu D."/>
            <person name="Skrede I."/>
            <person name="Drula E."/>
            <person name="Henrissat B."/>
            <person name="Morin E."/>
            <person name="Kohler A."/>
            <person name="Barry K."/>
            <person name="LaButti K."/>
            <person name="Morin E."/>
            <person name="Salamov A."/>
            <person name="Lipzen A."/>
            <person name="Mereny Z."/>
            <person name="Hegedus B."/>
            <person name="Baldrian P."/>
            <person name="Stursova M."/>
            <person name="Weitz H."/>
            <person name="Taylor A."/>
            <person name="Grigoriev I.V."/>
            <person name="Nagy L.G."/>
            <person name="Martin F."/>
            <person name="Kauserud H."/>
        </authorList>
    </citation>
    <scope>NUCLEOTIDE SEQUENCE</scope>
    <source>
        <strain evidence="7">CBHHK002</strain>
    </source>
</reference>
<dbReference type="PRINTS" id="PR01415">
    <property type="entry name" value="ANKYRIN"/>
</dbReference>
<feature type="repeat" description="ANK" evidence="3">
    <location>
        <begin position="688"/>
        <end position="720"/>
    </location>
</feature>
<feature type="domain" description="GPI inositol-deacylase winged helix" evidence="5">
    <location>
        <begin position="348"/>
        <end position="424"/>
    </location>
</feature>
<dbReference type="AlphaFoldDB" id="A0AAD6ZKN0"/>
<feature type="compositionally biased region" description="Gly residues" evidence="4">
    <location>
        <begin position="16"/>
        <end position="38"/>
    </location>
</feature>
<gene>
    <name evidence="7" type="ORF">DFH08DRAFT_787046</name>
</gene>
<dbReference type="Pfam" id="PF24883">
    <property type="entry name" value="NPHP3_N"/>
    <property type="match status" value="1"/>
</dbReference>
<dbReference type="SUPFAM" id="SSF48403">
    <property type="entry name" value="Ankyrin repeat"/>
    <property type="match status" value="2"/>
</dbReference>
<accession>A0AAD6ZKN0</accession>
<dbReference type="Gene3D" id="3.40.50.300">
    <property type="entry name" value="P-loop containing nucleotide triphosphate hydrolases"/>
    <property type="match status" value="1"/>
</dbReference>
<evidence type="ECO:0000259" key="6">
    <source>
        <dbReference type="Pfam" id="PF24883"/>
    </source>
</evidence>
<dbReference type="SUPFAM" id="SSF52540">
    <property type="entry name" value="P-loop containing nucleoside triphosphate hydrolases"/>
    <property type="match status" value="1"/>
</dbReference>
<dbReference type="InterPro" id="IPR054471">
    <property type="entry name" value="GPIID_WHD"/>
</dbReference>
<dbReference type="Gene3D" id="1.25.40.20">
    <property type="entry name" value="Ankyrin repeat-containing domain"/>
    <property type="match status" value="3"/>
</dbReference>
<feature type="repeat" description="ANK" evidence="3">
    <location>
        <begin position="655"/>
        <end position="687"/>
    </location>
</feature>
<evidence type="ECO:0000256" key="2">
    <source>
        <dbReference type="ARBA" id="ARBA00023043"/>
    </source>
</evidence>
<organism evidence="7 8">
    <name type="scientific">Mycena albidolilacea</name>
    <dbReference type="NCBI Taxonomy" id="1033008"/>
    <lineage>
        <taxon>Eukaryota</taxon>
        <taxon>Fungi</taxon>
        <taxon>Dikarya</taxon>
        <taxon>Basidiomycota</taxon>
        <taxon>Agaricomycotina</taxon>
        <taxon>Agaricomycetes</taxon>
        <taxon>Agaricomycetidae</taxon>
        <taxon>Agaricales</taxon>
        <taxon>Marasmiineae</taxon>
        <taxon>Mycenaceae</taxon>
        <taxon>Mycena</taxon>
    </lineage>
</organism>
<evidence type="ECO:0000313" key="8">
    <source>
        <dbReference type="Proteomes" id="UP001218218"/>
    </source>
</evidence>
<keyword evidence="8" id="KW-1185">Reference proteome</keyword>
<feature type="repeat" description="ANK" evidence="3">
    <location>
        <begin position="885"/>
        <end position="917"/>
    </location>
</feature>
<dbReference type="Pfam" id="PF12796">
    <property type="entry name" value="Ank_2"/>
    <property type="match status" value="4"/>
</dbReference>
<keyword evidence="1" id="KW-0677">Repeat</keyword>
<feature type="repeat" description="ANK" evidence="3">
    <location>
        <begin position="556"/>
        <end position="588"/>
    </location>
</feature>
<feature type="repeat" description="ANK" evidence="3">
    <location>
        <begin position="589"/>
        <end position="621"/>
    </location>
</feature>
<keyword evidence="2 3" id="KW-0040">ANK repeat</keyword>
<feature type="repeat" description="ANK" evidence="3">
    <location>
        <begin position="622"/>
        <end position="654"/>
    </location>
</feature>
<dbReference type="PROSITE" id="PS50088">
    <property type="entry name" value="ANK_REPEAT"/>
    <property type="match status" value="10"/>
</dbReference>
<dbReference type="Pfam" id="PF22939">
    <property type="entry name" value="WHD_GPIID"/>
    <property type="match status" value="1"/>
</dbReference>
<comment type="caution">
    <text evidence="7">The sequence shown here is derived from an EMBL/GenBank/DDBJ whole genome shotgun (WGS) entry which is preliminary data.</text>
</comment>
<evidence type="ECO:0000256" key="3">
    <source>
        <dbReference type="PROSITE-ProRule" id="PRU00023"/>
    </source>
</evidence>
<dbReference type="InterPro" id="IPR027417">
    <property type="entry name" value="P-loop_NTPase"/>
</dbReference>
<feature type="repeat" description="ANK" evidence="3">
    <location>
        <begin position="721"/>
        <end position="753"/>
    </location>
</feature>
<dbReference type="SMART" id="SM00248">
    <property type="entry name" value="ANK"/>
    <property type="match status" value="12"/>
</dbReference>
<feature type="domain" description="Nephrocystin 3-like N-terminal" evidence="6">
    <location>
        <begin position="82"/>
        <end position="241"/>
    </location>
</feature>
<feature type="repeat" description="ANK" evidence="3">
    <location>
        <begin position="819"/>
        <end position="851"/>
    </location>
</feature>
<dbReference type="PROSITE" id="PS50297">
    <property type="entry name" value="ANK_REP_REGION"/>
    <property type="match status" value="9"/>
</dbReference>
<evidence type="ECO:0000259" key="5">
    <source>
        <dbReference type="Pfam" id="PF22939"/>
    </source>
</evidence>
<dbReference type="PANTHER" id="PTHR24126">
    <property type="entry name" value="ANKYRIN REPEAT, PH AND SEC7 DOMAIN CONTAINING PROTEIN SECG-RELATED"/>
    <property type="match status" value="1"/>
</dbReference>
<proteinExistence type="predicted"/>
<dbReference type="InterPro" id="IPR036770">
    <property type="entry name" value="Ankyrin_rpt-contain_sf"/>
</dbReference>
<evidence type="ECO:0000256" key="4">
    <source>
        <dbReference type="SAM" id="MobiDB-lite"/>
    </source>
</evidence>
<sequence length="920" mass="100180">MLPRNSGSETVLHIYGGVGGRGGDGQENGSGGTGGPGQGAQVNVSIHAAVDNITERQRIIDWFSPVNFFPRHADISSARQQGTGGWLLEDSHFQQWELNSGGTLWCEGIPGSGKTVLVSMVVDHLNTQAQNQNVGVACIYLNHKETEAQTVSNLLSGLWRQLVFGKDITSQVQELYKQHTEKGTRPSLDNIHLALCAAITQFSKVYIVVDAVDEYPENQRHLLFNHLTEIRSTVNLMITSRPHITQIADSKVLQIRANDKDIQSYVDGYIKRSPQLTKLVKMKPELEEKIGTKMQNTVDGMFLLARLHLVSLDTMMTPKAVLKALEKLPSDLDETYHNAMERIADQHQGAREVAQSTLIWVTNAKRPLTVEEIRVALAIEPGDNQLDVDNMLDIDTILSVCAGLIIVDEDHSIVRLVHYTTQEYWDRVQAPQFPDAQTNVTRSLLTFLAFDNHVDIYNWARYRHERDQPTLFNYCQYTLVHAAGKPEEDLRKEIIEFLMQAVMWGTLKKWNRPWKNSAPWDFEDWPQKTAPLWIAAAANLFNTADYLMKNSSLTSSNHGAVVVASYYGHCKIVELLISQGVDVNLQGGYYGTALQAASSNGHKDIAELLINKGTDVNAQRGYYGSALQAASSNGHKDIAELLINKGADVNAQDGYYGTAVQAASSNGHKDIVELLINKGADVNAQGGKYDTALQAASSNGHKDIAELLINTGADLTAQGGYYGTALQTASFNGHKDIAELLINKAADVNAQGRYGTALQAASSNRHKDIAELLINTSADLNAQGGYYGTAIQAASCNGHKEIVELLINKGADVNAQGGEYDTALQAASSNGQKDIAELLLNTGANVNAQGGYYGTALQAASSNGHEDIVELLINRGADVNAQGGEYDTALQAASSNGHKDIAELLIKKGADVNAQGGYYV</sequence>
<name>A0AAD6ZKN0_9AGAR</name>
<protein>
    <submittedName>
        <fullName evidence="7">Ankyrin repeat domain-containing protein</fullName>
    </submittedName>
</protein>
<dbReference type="Pfam" id="PF00023">
    <property type="entry name" value="Ank"/>
    <property type="match status" value="1"/>
</dbReference>
<feature type="repeat" description="ANK" evidence="3">
    <location>
        <begin position="786"/>
        <end position="818"/>
    </location>
</feature>
<evidence type="ECO:0000256" key="1">
    <source>
        <dbReference type="ARBA" id="ARBA00022737"/>
    </source>
</evidence>
<dbReference type="InterPro" id="IPR056884">
    <property type="entry name" value="NPHP3-like_N"/>
</dbReference>
<feature type="region of interest" description="Disordered" evidence="4">
    <location>
        <begin position="13"/>
        <end position="40"/>
    </location>
</feature>
<dbReference type="Proteomes" id="UP001218218">
    <property type="component" value="Unassembled WGS sequence"/>
</dbReference>
<feature type="repeat" description="ANK" evidence="3">
    <location>
        <begin position="852"/>
        <end position="884"/>
    </location>
</feature>